<dbReference type="EMBL" id="BLLK01000046">
    <property type="protein sequence ID" value="GFH53299.1"/>
    <property type="molecule type" value="Genomic_DNA"/>
</dbReference>
<keyword evidence="3" id="KW-1185">Reference proteome</keyword>
<sequence>MDMNGKQKMTCPSKTSNGFSSMAEQGRTSNGTDAKSSNATADPTRPIDEKSSLKRTISKTIEPENSLQNEEFPEIISVAVSENLFIKPDRCLFFLTCII</sequence>
<comment type="caution">
    <text evidence="2">The sequence shown here is derived from an EMBL/GenBank/DDBJ whole genome shotgun (WGS) entry which is preliminary data.</text>
</comment>
<evidence type="ECO:0000313" key="2">
    <source>
        <dbReference type="EMBL" id="GFH53299.1"/>
    </source>
</evidence>
<reference evidence="2 3" key="1">
    <citation type="journal article" date="2021" name="Sci. Rep.">
        <title>The genome of the diatom Chaetoceros tenuissimus carries an ancient integrated fragment of an extant virus.</title>
        <authorList>
            <person name="Hongo Y."/>
            <person name="Kimura K."/>
            <person name="Takaki Y."/>
            <person name="Yoshida Y."/>
            <person name="Baba S."/>
            <person name="Kobayashi G."/>
            <person name="Nagasaki K."/>
            <person name="Hano T."/>
            <person name="Tomaru Y."/>
        </authorList>
    </citation>
    <scope>NUCLEOTIDE SEQUENCE [LARGE SCALE GENOMIC DNA]</scope>
    <source>
        <strain evidence="2 3">NIES-3715</strain>
    </source>
</reference>
<gene>
    <name evidence="2" type="ORF">CTEN210_09775</name>
</gene>
<evidence type="ECO:0000256" key="1">
    <source>
        <dbReference type="SAM" id="MobiDB-lite"/>
    </source>
</evidence>
<accession>A0AAD3H7Z7</accession>
<organism evidence="2 3">
    <name type="scientific">Chaetoceros tenuissimus</name>
    <dbReference type="NCBI Taxonomy" id="426638"/>
    <lineage>
        <taxon>Eukaryota</taxon>
        <taxon>Sar</taxon>
        <taxon>Stramenopiles</taxon>
        <taxon>Ochrophyta</taxon>
        <taxon>Bacillariophyta</taxon>
        <taxon>Coscinodiscophyceae</taxon>
        <taxon>Chaetocerotophycidae</taxon>
        <taxon>Chaetocerotales</taxon>
        <taxon>Chaetocerotaceae</taxon>
        <taxon>Chaetoceros</taxon>
    </lineage>
</organism>
<feature type="compositionally biased region" description="Polar residues" evidence="1">
    <location>
        <begin position="10"/>
        <end position="41"/>
    </location>
</feature>
<dbReference type="AlphaFoldDB" id="A0AAD3H7Z7"/>
<name>A0AAD3H7Z7_9STRA</name>
<feature type="region of interest" description="Disordered" evidence="1">
    <location>
        <begin position="1"/>
        <end position="57"/>
    </location>
</feature>
<dbReference type="Proteomes" id="UP001054902">
    <property type="component" value="Unassembled WGS sequence"/>
</dbReference>
<protein>
    <submittedName>
        <fullName evidence="2">Uncharacterized protein</fullName>
    </submittedName>
</protein>
<proteinExistence type="predicted"/>
<evidence type="ECO:0000313" key="3">
    <source>
        <dbReference type="Proteomes" id="UP001054902"/>
    </source>
</evidence>